<dbReference type="NCBIfam" id="TIGR01525">
    <property type="entry name" value="ATPase-IB_hvy"/>
    <property type="match status" value="1"/>
</dbReference>
<organism evidence="12 13">
    <name type="scientific">Candidatus Thiothrix phosphatis</name>
    <dbReference type="NCBI Taxonomy" id="3112415"/>
    <lineage>
        <taxon>Bacteria</taxon>
        <taxon>Pseudomonadati</taxon>
        <taxon>Pseudomonadota</taxon>
        <taxon>Gammaproteobacteria</taxon>
        <taxon>Thiotrichales</taxon>
        <taxon>Thiotrichaceae</taxon>
        <taxon>Thiothrix</taxon>
    </lineage>
</organism>
<dbReference type="PROSITE" id="PS00154">
    <property type="entry name" value="ATPASE_E1_E2"/>
    <property type="match status" value="1"/>
</dbReference>
<keyword evidence="5 10" id="KW-0547">Nucleotide-binding</keyword>
<keyword evidence="6 10" id="KW-0067">ATP-binding</keyword>
<keyword evidence="13" id="KW-1185">Reference proteome</keyword>
<evidence type="ECO:0000256" key="3">
    <source>
        <dbReference type="ARBA" id="ARBA00022692"/>
    </source>
</evidence>
<dbReference type="Pfam" id="PF00122">
    <property type="entry name" value="E1-E2_ATPase"/>
    <property type="match status" value="1"/>
</dbReference>
<dbReference type="SUPFAM" id="SSF56784">
    <property type="entry name" value="HAD-like"/>
    <property type="match status" value="1"/>
</dbReference>
<dbReference type="RefSeq" id="WP_324693096.1">
    <property type="nucleotide sequence ID" value="NZ_JAYMYJ010000025.1"/>
</dbReference>
<evidence type="ECO:0000256" key="2">
    <source>
        <dbReference type="ARBA" id="ARBA00006024"/>
    </source>
</evidence>
<evidence type="ECO:0000256" key="5">
    <source>
        <dbReference type="ARBA" id="ARBA00022741"/>
    </source>
</evidence>
<dbReference type="Gene3D" id="3.40.1110.10">
    <property type="entry name" value="Calcium-transporting ATPase, cytoplasmic domain N"/>
    <property type="match status" value="1"/>
</dbReference>
<dbReference type="SFLD" id="SFLDF00027">
    <property type="entry name" value="p-type_atpase"/>
    <property type="match status" value="1"/>
</dbReference>
<keyword evidence="8 10" id="KW-1133">Transmembrane helix</keyword>
<dbReference type="InterPro" id="IPR044492">
    <property type="entry name" value="P_typ_ATPase_HD_dom"/>
</dbReference>
<dbReference type="InterPro" id="IPR023214">
    <property type="entry name" value="HAD_sf"/>
</dbReference>
<keyword evidence="9 10" id="KW-0472">Membrane</keyword>
<protein>
    <submittedName>
        <fullName evidence="12">Heavy metal translocating P-type ATPase</fullName>
    </submittedName>
</protein>
<dbReference type="SFLD" id="SFLDS00003">
    <property type="entry name" value="Haloacid_Dehalogenase"/>
    <property type="match status" value="1"/>
</dbReference>
<evidence type="ECO:0000256" key="8">
    <source>
        <dbReference type="ARBA" id="ARBA00022989"/>
    </source>
</evidence>
<dbReference type="Pfam" id="PF00702">
    <property type="entry name" value="Hydrolase"/>
    <property type="match status" value="1"/>
</dbReference>
<reference evidence="12 13" key="2">
    <citation type="submission" date="2024-01" db="EMBL/GenBank/DDBJ databases">
        <authorList>
            <person name="Xie X."/>
        </authorList>
    </citation>
    <scope>NUCLEOTIDE SEQUENCE [LARGE SCALE GENOMIC DNA]</scope>
    <source>
        <strain evidence="12">SCUT-1</strain>
    </source>
</reference>
<dbReference type="InterPro" id="IPR001757">
    <property type="entry name" value="P_typ_ATPase"/>
</dbReference>
<comment type="subcellular location">
    <subcellularLocation>
        <location evidence="10">Cell membrane</location>
    </subcellularLocation>
    <subcellularLocation>
        <location evidence="1">Endomembrane system</location>
        <topology evidence="1">Multi-pass membrane protein</topology>
    </subcellularLocation>
</comment>
<comment type="similarity">
    <text evidence="2 10">Belongs to the cation transport ATPase (P-type) (TC 3.A.3) family. Type IB subfamily.</text>
</comment>
<dbReference type="EMBL" id="JAYMYJ010000025">
    <property type="protein sequence ID" value="MEB4589886.1"/>
    <property type="molecule type" value="Genomic_DNA"/>
</dbReference>
<evidence type="ECO:0000313" key="12">
    <source>
        <dbReference type="EMBL" id="MEB4589886.1"/>
    </source>
</evidence>
<evidence type="ECO:0000313" key="13">
    <source>
        <dbReference type="Proteomes" id="UP001308005"/>
    </source>
</evidence>
<dbReference type="InterPro" id="IPR036412">
    <property type="entry name" value="HAD-like_sf"/>
</dbReference>
<proteinExistence type="inferred from homology"/>
<feature type="transmembrane region" description="Helical" evidence="10">
    <location>
        <begin position="148"/>
        <end position="177"/>
    </location>
</feature>
<dbReference type="Gene3D" id="3.40.50.1000">
    <property type="entry name" value="HAD superfamily/HAD-like"/>
    <property type="match status" value="1"/>
</dbReference>
<evidence type="ECO:0000256" key="1">
    <source>
        <dbReference type="ARBA" id="ARBA00004127"/>
    </source>
</evidence>
<keyword evidence="4 10" id="KW-0479">Metal-binding</keyword>
<sequence>MIPLLPIVLAGGGILLGNKLSRKLASRKKNLAKTKRSLTDNKSAPAIDIHSLDGRCQQFFREKVDPLFFSKQRDQQMQEFAGAYDKKEAEINRSLGYALASSQLALLGALVYTPLSWVSAAGLVVTMWPMMKRSLITMWKEKRLKYQLVGILSVYGGLAAGYYVLSNLMALVLFAAFKLAARTEASSQANLRHTFALQPPADVWVQQDGVEIRIAFTDLRVGDIIVLSAGQTIPVDGRVTDGMGSIDQHILTGEAQLVEKAVGDQVFANTLILTGKVYVRVEQAGNDTAAAQIGNILSNMASHRLEHEARSERLADKLTLPLLAASSLALVTVGPAGAVAIMNSGVGSTLYFSGPLSMLSHLNIASHHGILVKDGRSLEKLHEVDTVVFDKTGTLTLEQPEVGQIHCCAGWEEHSVLAFAALAEHRQSHPIAKAILAAAEQHGLETTAPDSAAYSLGFGVQVQHQGDTIQVGSQRFMQQSGMTIPESMEEIKTLCQGSGNSLIFVGVNGELAGALEMQAQLRPETVGLVNKLHQRGLKLCILSGDHVQPTRHLAQRLGIDDFFAEVLPEGKADMLRQLQEAGRTVCFVGDGINDAIALQQADVSVSLRGATTIATDSAQIVLMNQSLQQLDELFGIAHSFSKNLDQSLRIAYVPGAVLVGGVFLLHFGMPAALLLYGGGVTAAISKALSPLRQITTAKS</sequence>
<evidence type="ECO:0000256" key="9">
    <source>
        <dbReference type="ARBA" id="ARBA00023136"/>
    </source>
</evidence>
<feature type="transmembrane region" description="Helical" evidence="10">
    <location>
        <begin position="104"/>
        <end position="128"/>
    </location>
</feature>
<dbReference type="PANTHER" id="PTHR43520">
    <property type="entry name" value="ATP7, ISOFORM B"/>
    <property type="match status" value="1"/>
</dbReference>
<dbReference type="SUPFAM" id="SSF81653">
    <property type="entry name" value="Calcium ATPase, transduction domain A"/>
    <property type="match status" value="1"/>
</dbReference>
<dbReference type="InterPro" id="IPR018303">
    <property type="entry name" value="ATPase_P-typ_P_site"/>
</dbReference>
<feature type="transmembrane region" description="Helical" evidence="10">
    <location>
        <begin position="651"/>
        <end position="676"/>
    </location>
</feature>
<evidence type="ECO:0000256" key="10">
    <source>
        <dbReference type="RuleBase" id="RU362081"/>
    </source>
</evidence>
<gene>
    <name evidence="12" type="ORF">VSS37_02740</name>
</gene>
<dbReference type="PANTHER" id="PTHR43520:SF8">
    <property type="entry name" value="P-TYPE CU(+) TRANSPORTER"/>
    <property type="match status" value="1"/>
</dbReference>
<evidence type="ECO:0000259" key="11">
    <source>
        <dbReference type="Pfam" id="PF00122"/>
    </source>
</evidence>
<dbReference type="InterPro" id="IPR008250">
    <property type="entry name" value="ATPase_P-typ_transduc_dom_A_sf"/>
</dbReference>
<dbReference type="PRINTS" id="PR00119">
    <property type="entry name" value="CATATPASE"/>
</dbReference>
<evidence type="ECO:0000256" key="6">
    <source>
        <dbReference type="ARBA" id="ARBA00022840"/>
    </source>
</evidence>
<dbReference type="Gene3D" id="2.70.150.10">
    <property type="entry name" value="Calcium-transporting ATPase, cytoplasmic transduction domain A"/>
    <property type="match status" value="1"/>
</dbReference>
<comment type="caution">
    <text evidence="12">The sequence shown here is derived from an EMBL/GenBank/DDBJ whole genome shotgun (WGS) entry which is preliminary data.</text>
</comment>
<feature type="domain" description="P-type ATPase A" evidence="11">
    <location>
        <begin position="200"/>
        <end position="295"/>
    </location>
</feature>
<accession>A0ABU6CST2</accession>
<dbReference type="NCBIfam" id="TIGR01494">
    <property type="entry name" value="ATPase_P-type"/>
    <property type="match status" value="1"/>
</dbReference>
<evidence type="ECO:0000256" key="4">
    <source>
        <dbReference type="ARBA" id="ARBA00022723"/>
    </source>
</evidence>
<dbReference type="SFLD" id="SFLDG00002">
    <property type="entry name" value="C1.7:_P-type_atpase_like"/>
    <property type="match status" value="1"/>
</dbReference>
<dbReference type="InterPro" id="IPR027256">
    <property type="entry name" value="P-typ_ATPase_IB"/>
</dbReference>
<dbReference type="Proteomes" id="UP001308005">
    <property type="component" value="Unassembled WGS sequence"/>
</dbReference>
<dbReference type="PROSITE" id="PS01229">
    <property type="entry name" value="COF_2"/>
    <property type="match status" value="1"/>
</dbReference>
<dbReference type="InterPro" id="IPR023299">
    <property type="entry name" value="ATPase_P-typ_cyto_dom_N"/>
</dbReference>
<name>A0ABU6CST2_9GAMM</name>
<reference evidence="13" key="1">
    <citation type="submission" date="2023-07" db="EMBL/GenBank/DDBJ databases">
        <title>The carbon used by Thiothrix.</title>
        <authorList>
            <person name="Chen L."/>
        </authorList>
    </citation>
    <scope>NUCLEOTIDE SEQUENCE [LARGE SCALE GENOMIC DNA]</scope>
</reference>
<keyword evidence="7" id="KW-1278">Translocase</keyword>
<comment type="caution">
    <text evidence="10">Lacks conserved residue(s) required for the propagation of feature annotation.</text>
</comment>
<evidence type="ECO:0000256" key="7">
    <source>
        <dbReference type="ARBA" id="ARBA00022967"/>
    </source>
</evidence>
<keyword evidence="3 10" id="KW-0812">Transmembrane</keyword>
<dbReference type="InterPro" id="IPR059000">
    <property type="entry name" value="ATPase_P-type_domA"/>
</dbReference>
<keyword evidence="10" id="KW-1003">Cell membrane</keyword>